<feature type="transmembrane region" description="Helical" evidence="6">
    <location>
        <begin position="161"/>
        <end position="180"/>
    </location>
</feature>
<dbReference type="InterPro" id="IPR050833">
    <property type="entry name" value="Poly_Biosynth_Transport"/>
</dbReference>
<evidence type="ECO:0000256" key="6">
    <source>
        <dbReference type="SAM" id="Phobius"/>
    </source>
</evidence>
<dbReference type="CDD" id="cd13125">
    <property type="entry name" value="MATE_like_10"/>
    <property type="match status" value="1"/>
</dbReference>
<dbReference type="InterPro" id="IPR044550">
    <property type="entry name" value="WzxE"/>
</dbReference>
<comment type="subcellular location">
    <subcellularLocation>
        <location evidence="1">Cell membrane</location>
        <topology evidence="1">Multi-pass membrane protein</topology>
    </subcellularLocation>
</comment>
<dbReference type="PANTHER" id="PTHR30250:SF11">
    <property type="entry name" value="O-ANTIGEN TRANSPORTER-RELATED"/>
    <property type="match status" value="1"/>
</dbReference>
<dbReference type="GO" id="GO:0005886">
    <property type="term" value="C:plasma membrane"/>
    <property type="evidence" value="ECO:0007669"/>
    <property type="project" value="UniProtKB-SubCell"/>
</dbReference>
<accession>A0A844FYV6</accession>
<keyword evidence="3 6" id="KW-0812">Transmembrane</keyword>
<feature type="transmembrane region" description="Helical" evidence="6">
    <location>
        <begin position="186"/>
        <end position="204"/>
    </location>
</feature>
<feature type="transmembrane region" description="Helical" evidence="6">
    <location>
        <begin position="307"/>
        <end position="334"/>
    </location>
</feature>
<feature type="transmembrane region" description="Helical" evidence="6">
    <location>
        <begin position="458"/>
        <end position="477"/>
    </location>
</feature>
<evidence type="ECO:0000256" key="5">
    <source>
        <dbReference type="ARBA" id="ARBA00023136"/>
    </source>
</evidence>
<feature type="transmembrane region" description="Helical" evidence="6">
    <location>
        <begin position="431"/>
        <end position="452"/>
    </location>
</feature>
<dbReference type="PANTHER" id="PTHR30250">
    <property type="entry name" value="PST FAMILY PREDICTED COLANIC ACID TRANSPORTER"/>
    <property type="match status" value="1"/>
</dbReference>
<feature type="transmembrane region" description="Helical" evidence="6">
    <location>
        <begin position="96"/>
        <end position="119"/>
    </location>
</feature>
<evidence type="ECO:0000256" key="2">
    <source>
        <dbReference type="ARBA" id="ARBA00022475"/>
    </source>
</evidence>
<sequence length="496" mass="53739">MSSSYRQIFKATSLIGGASLISGSVHLVQNKVVAVLLGAEGFALLEIYNSIIALISSIVNFGLGNSGVRQIAEAAGQDGPGGKTSISAVVTAYRHIIWITGALGVVLTVGMAPVLSRWFFKSPEYAWSIALLSIPLLLGILCSGQQCVIQGLRRIADLSKIRVWAALGGAMGAIPCYFLWGKNGIVIALTVIAGIMLGVTWLYARRINLEQVRLNAAEHRRILTPMLQLGICFMSSSVIMAASQFVHKLLLTRMLGVDACGLYQAAYALSAFLIGFVLNAMGTDYYPRLVGLVTRPAEMARAINEQLEISLLLAIPALLGMMALAPWLVAVFYSASFTEAADLIRLFLFGILGQVFVWPLGYAVIAHGDGKLFVMLQLIPHSTHVLLLFLGIRYWGVQGAALSLFVNYLLSGGMMVGLLRCYYHIRFAWPVPVLTGAALIGLCGTLLLARSLTPWTQLWVNCGLAGAGGLLCLYVLIRRLNFSPRRLLEKRMKHGR</sequence>
<keyword evidence="4 6" id="KW-1133">Transmembrane helix</keyword>
<reference evidence="7 8" key="1">
    <citation type="submission" date="2019-08" db="EMBL/GenBank/DDBJ databases">
        <title>In-depth cultivation of the pig gut microbiome towards novel bacterial diversity and tailored functional studies.</title>
        <authorList>
            <person name="Wylensek D."/>
            <person name="Hitch T.C.A."/>
            <person name="Clavel T."/>
        </authorList>
    </citation>
    <scope>NUCLEOTIDE SEQUENCE [LARGE SCALE GENOMIC DNA]</scope>
    <source>
        <strain evidence="7 8">BBE-744-WT-12</strain>
    </source>
</reference>
<evidence type="ECO:0000256" key="1">
    <source>
        <dbReference type="ARBA" id="ARBA00004651"/>
    </source>
</evidence>
<name>A0A844FYV6_9BACT</name>
<comment type="caution">
    <text evidence="7">The sequence shown here is derived from an EMBL/GenBank/DDBJ whole genome shotgun (WGS) entry which is preliminary data.</text>
</comment>
<keyword evidence="8" id="KW-1185">Reference proteome</keyword>
<feature type="transmembrane region" description="Helical" evidence="6">
    <location>
        <begin position="225"/>
        <end position="246"/>
    </location>
</feature>
<feature type="transmembrane region" description="Helical" evidence="6">
    <location>
        <begin position="346"/>
        <end position="365"/>
    </location>
</feature>
<dbReference type="EMBL" id="VUNS01000002">
    <property type="protein sequence ID" value="MST95825.1"/>
    <property type="molecule type" value="Genomic_DNA"/>
</dbReference>
<protein>
    <submittedName>
        <fullName evidence="7">O-antigen translocase</fullName>
    </submittedName>
</protein>
<feature type="transmembrane region" description="Helical" evidence="6">
    <location>
        <begin position="125"/>
        <end position="149"/>
    </location>
</feature>
<evidence type="ECO:0000313" key="7">
    <source>
        <dbReference type="EMBL" id="MST95825.1"/>
    </source>
</evidence>
<dbReference type="AlphaFoldDB" id="A0A844FYV6"/>
<proteinExistence type="predicted"/>
<dbReference type="GO" id="GO:0009246">
    <property type="term" value="P:enterobacterial common antigen biosynthetic process"/>
    <property type="evidence" value="ECO:0007669"/>
    <property type="project" value="InterPro"/>
</dbReference>
<evidence type="ECO:0000256" key="4">
    <source>
        <dbReference type="ARBA" id="ARBA00022989"/>
    </source>
</evidence>
<feature type="transmembrane region" description="Helical" evidence="6">
    <location>
        <begin position="401"/>
        <end position="419"/>
    </location>
</feature>
<evidence type="ECO:0000313" key="8">
    <source>
        <dbReference type="Proteomes" id="UP000435649"/>
    </source>
</evidence>
<gene>
    <name evidence="7" type="ORF">FYJ85_02050</name>
</gene>
<keyword evidence="5 6" id="KW-0472">Membrane</keyword>
<organism evidence="7 8">
    <name type="scientific">Victivallis lenta</name>
    <dbReference type="NCBI Taxonomy" id="2606640"/>
    <lineage>
        <taxon>Bacteria</taxon>
        <taxon>Pseudomonadati</taxon>
        <taxon>Lentisphaerota</taxon>
        <taxon>Lentisphaeria</taxon>
        <taxon>Victivallales</taxon>
        <taxon>Victivallaceae</taxon>
        <taxon>Victivallis</taxon>
    </lineage>
</organism>
<evidence type="ECO:0000256" key="3">
    <source>
        <dbReference type="ARBA" id="ARBA00022692"/>
    </source>
</evidence>
<dbReference type="Pfam" id="PF01943">
    <property type="entry name" value="Polysacc_synt"/>
    <property type="match status" value="1"/>
</dbReference>
<keyword evidence="2" id="KW-1003">Cell membrane</keyword>
<dbReference type="RefSeq" id="WP_154416838.1">
    <property type="nucleotide sequence ID" value="NZ_VUNS01000002.1"/>
</dbReference>
<feature type="transmembrane region" description="Helical" evidence="6">
    <location>
        <begin position="372"/>
        <end position="395"/>
    </location>
</feature>
<dbReference type="InterPro" id="IPR002797">
    <property type="entry name" value="Polysacc_synth"/>
</dbReference>
<dbReference type="Proteomes" id="UP000435649">
    <property type="component" value="Unassembled WGS sequence"/>
</dbReference>
<feature type="transmembrane region" description="Helical" evidence="6">
    <location>
        <begin position="266"/>
        <end position="286"/>
    </location>
</feature>